<dbReference type="SUPFAM" id="SSF56801">
    <property type="entry name" value="Acetyl-CoA synthetase-like"/>
    <property type="match status" value="1"/>
</dbReference>
<evidence type="ECO:0000313" key="8">
    <source>
        <dbReference type="Proteomes" id="UP000077315"/>
    </source>
</evidence>
<dbReference type="Pfam" id="PF16177">
    <property type="entry name" value="ACAS_N"/>
    <property type="match status" value="1"/>
</dbReference>
<evidence type="ECO:0008006" key="9">
    <source>
        <dbReference type="Google" id="ProtNLM"/>
    </source>
</evidence>
<evidence type="ECO:0000259" key="5">
    <source>
        <dbReference type="Pfam" id="PF00501"/>
    </source>
</evidence>
<keyword evidence="3" id="KW-0547">Nucleotide-binding</keyword>
<dbReference type="AlphaFoldDB" id="A0A162T573"/>
<dbReference type="PROSITE" id="PS00455">
    <property type="entry name" value="AMP_BINDING"/>
    <property type="match status" value="1"/>
</dbReference>
<dbReference type="STRING" id="763407.A0A162T573"/>
<dbReference type="EMBL" id="KV441004">
    <property type="protein sequence ID" value="OAD66342.1"/>
    <property type="molecule type" value="Genomic_DNA"/>
</dbReference>
<dbReference type="InterPro" id="IPR020845">
    <property type="entry name" value="AMP-binding_CS"/>
</dbReference>
<gene>
    <name evidence="7" type="ORF">PHYBLDRAFT_128652</name>
</gene>
<evidence type="ECO:0000313" key="7">
    <source>
        <dbReference type="EMBL" id="OAD66342.1"/>
    </source>
</evidence>
<dbReference type="PANTHER" id="PTHR42921">
    <property type="entry name" value="ACETOACETYL-COA SYNTHETASE"/>
    <property type="match status" value="1"/>
</dbReference>
<dbReference type="InterPro" id="IPR042099">
    <property type="entry name" value="ANL_N_sf"/>
</dbReference>
<proteinExistence type="inferred from homology"/>
<accession>A0A162T573</accession>
<dbReference type="InterPro" id="IPR000873">
    <property type="entry name" value="AMP-dep_synth/lig_dom"/>
</dbReference>
<keyword evidence="2" id="KW-0436">Ligase</keyword>
<feature type="domain" description="Acetyl-coenzyme A synthetase N-terminal" evidence="6">
    <location>
        <begin position="48"/>
        <end position="105"/>
    </location>
</feature>
<dbReference type="NCBIfam" id="TIGR01217">
    <property type="entry name" value="ac_ac_CoA_syn"/>
    <property type="match status" value="1"/>
</dbReference>
<comment type="similarity">
    <text evidence="1">Belongs to the ATP-dependent AMP-binding enzyme family.</text>
</comment>
<evidence type="ECO:0000256" key="4">
    <source>
        <dbReference type="ARBA" id="ARBA00022840"/>
    </source>
</evidence>
<dbReference type="GeneID" id="28990136"/>
<dbReference type="GO" id="GO:0005524">
    <property type="term" value="F:ATP binding"/>
    <property type="evidence" value="ECO:0007669"/>
    <property type="project" value="UniProtKB-KW"/>
</dbReference>
<dbReference type="GO" id="GO:0006629">
    <property type="term" value="P:lipid metabolic process"/>
    <property type="evidence" value="ECO:0007669"/>
    <property type="project" value="InterPro"/>
</dbReference>
<dbReference type="GO" id="GO:0030729">
    <property type="term" value="F:acetoacetate-CoA ligase activity"/>
    <property type="evidence" value="ECO:0007669"/>
    <property type="project" value="InterPro"/>
</dbReference>
<dbReference type="PANTHER" id="PTHR42921:SF1">
    <property type="entry name" value="ACETOACETYL-COA SYNTHETASE"/>
    <property type="match status" value="1"/>
</dbReference>
<evidence type="ECO:0000256" key="1">
    <source>
        <dbReference type="ARBA" id="ARBA00006432"/>
    </source>
</evidence>
<keyword evidence="8" id="KW-1185">Reference proteome</keyword>
<protein>
    <recommendedName>
        <fullName evidence="9">AMP-dependent synthetase/ligase domain-containing protein</fullName>
    </recommendedName>
</protein>
<dbReference type="RefSeq" id="XP_018284382.1">
    <property type="nucleotide sequence ID" value="XM_018429230.1"/>
</dbReference>
<evidence type="ECO:0000259" key="6">
    <source>
        <dbReference type="Pfam" id="PF16177"/>
    </source>
</evidence>
<dbReference type="Gene3D" id="3.40.50.12780">
    <property type="entry name" value="N-terminal domain of ligase-like"/>
    <property type="match status" value="1"/>
</dbReference>
<evidence type="ECO:0000256" key="2">
    <source>
        <dbReference type="ARBA" id="ARBA00022598"/>
    </source>
</evidence>
<dbReference type="CDD" id="cd05943">
    <property type="entry name" value="AACS"/>
    <property type="match status" value="1"/>
</dbReference>
<organism evidence="7 8">
    <name type="scientific">Phycomyces blakesleeanus (strain ATCC 8743b / DSM 1359 / FGSC 10004 / NBRC 33097 / NRRL 1555)</name>
    <dbReference type="NCBI Taxonomy" id="763407"/>
    <lineage>
        <taxon>Eukaryota</taxon>
        <taxon>Fungi</taxon>
        <taxon>Fungi incertae sedis</taxon>
        <taxon>Mucoromycota</taxon>
        <taxon>Mucoromycotina</taxon>
        <taxon>Mucoromycetes</taxon>
        <taxon>Mucorales</taxon>
        <taxon>Phycomycetaceae</taxon>
        <taxon>Phycomyces</taxon>
    </lineage>
</organism>
<dbReference type="InterPro" id="IPR045851">
    <property type="entry name" value="AMP-bd_C_sf"/>
</dbReference>
<dbReference type="OrthoDB" id="10253869at2759"/>
<reference evidence="8" key="1">
    <citation type="submission" date="2015-06" db="EMBL/GenBank/DDBJ databases">
        <title>Expansion of signal transduction pathways in fungi by whole-genome duplication.</title>
        <authorList>
            <consortium name="DOE Joint Genome Institute"/>
            <person name="Corrochano L.M."/>
            <person name="Kuo A."/>
            <person name="Marcet-Houben M."/>
            <person name="Polaino S."/>
            <person name="Salamov A."/>
            <person name="Villalobos J.M."/>
            <person name="Alvarez M.I."/>
            <person name="Avalos J."/>
            <person name="Benito E.P."/>
            <person name="Benoit I."/>
            <person name="Burger G."/>
            <person name="Camino L.P."/>
            <person name="Canovas D."/>
            <person name="Cerda-Olmedo E."/>
            <person name="Cheng J.-F."/>
            <person name="Dominguez A."/>
            <person name="Elias M."/>
            <person name="Eslava A.P."/>
            <person name="Glaser F."/>
            <person name="Grimwood J."/>
            <person name="Gutierrez G."/>
            <person name="Heitman J."/>
            <person name="Henrissat B."/>
            <person name="Iturriaga E.A."/>
            <person name="Lang B.F."/>
            <person name="Lavin J.L."/>
            <person name="Lee S."/>
            <person name="Li W."/>
            <person name="Lindquist E."/>
            <person name="Lopez-Garcia S."/>
            <person name="Luque E.M."/>
            <person name="Marcos A.T."/>
            <person name="Martin J."/>
            <person name="McCluskey K."/>
            <person name="Medina H.R."/>
            <person name="Miralles-Duran A."/>
            <person name="Miyazaki A."/>
            <person name="Munoz-Torres E."/>
            <person name="Oguiza J.A."/>
            <person name="Ohm R."/>
            <person name="Olmedo M."/>
            <person name="Orejas M."/>
            <person name="Ortiz-Castellanos L."/>
            <person name="Pisabarro A.G."/>
            <person name="Rodriguez-Romero J."/>
            <person name="Ruiz-Herrera J."/>
            <person name="Ruiz-Vazquez R."/>
            <person name="Sanz C."/>
            <person name="Schackwitz W."/>
            <person name="Schmutz J."/>
            <person name="Shahriari M."/>
            <person name="Shelest E."/>
            <person name="Silva-Franco F."/>
            <person name="Soanes D."/>
            <person name="Syed K."/>
            <person name="Tagua V.G."/>
            <person name="Talbot N.J."/>
            <person name="Thon M."/>
            <person name="De vries R.P."/>
            <person name="Wiebenga A."/>
            <person name="Yadav J.S."/>
            <person name="Braun E.L."/>
            <person name="Baker S."/>
            <person name="Garre V."/>
            <person name="Horwitz B."/>
            <person name="Torres-Martinez S."/>
            <person name="Idnurm A."/>
            <person name="Herrera-Estrella A."/>
            <person name="Gabaldon T."/>
            <person name="Grigoriev I.V."/>
        </authorList>
    </citation>
    <scope>NUCLEOTIDE SEQUENCE [LARGE SCALE GENOMIC DNA]</scope>
    <source>
        <strain evidence="8">NRRL 1555(-)</strain>
    </source>
</reference>
<sequence>MTFSTTNKTDALSTTPKCLWTPSNVSQTEMDKFRKHVNSKYNLKLADYTELWKWSVTKIDAFWSTVWEYTGIISSQPATQVIDLSVRMDAIPEWFKGARLNFAENLLWCRDPKKIAIIAAGEGHPPEPMSYEKLYENVLQCAEAMKSFGVKTGDRVAAYIPNCPEAIIAMLAATSLGAIWSSTSPDFGTTGVLDRFSQIKPKILFSVNAVYYNGKTLDHTVKLNTVVKDLPSVETVVVIPFIKDFVGQPVQKSQSWDQFLSKVPKSALPKKISFAQLPFNHPAFILFSSGTTGLPKCIVHSGPGLLLQLKKEHVLHGNMHADDVFFYYTTTGWMMWNWLVGALGIGATIVLWDGSPFKPAPISLWKLVDQLKITHFGTSAKYIQSLQEAKISPKTECKLDSLKVVYSTGSPLKPESFDYVYEHIKKDIMLGSITGGTDISSLFAGHNSALPVYRGEIQCICLGMKIEAWADTNKPVYAQSADLVCTEPFPCMPVYMYQDPERTKYRNAYFDVYDNVWYHGDFVWINPKTGGVVMLGRSDGTLNPAGVRFGSAEIYNVADHFANHGIEDTLCVGQKIKDQDDERVVLFLKMKTGVVLTETLVKDIKTKIRFELSPRHVPAFILPIEDIPYTINGKKVEVAVKKILSGQTITPTGTLVNPKSLELYYNIPALKQ</sequence>
<dbReference type="Gene3D" id="3.30.300.30">
    <property type="match status" value="1"/>
</dbReference>
<dbReference type="NCBIfam" id="NF002937">
    <property type="entry name" value="PRK03584.1"/>
    <property type="match status" value="1"/>
</dbReference>
<dbReference type="InParanoid" id="A0A162T573"/>
<dbReference type="VEuPathDB" id="FungiDB:PHYBLDRAFT_128652"/>
<keyword evidence="4" id="KW-0067">ATP-binding</keyword>
<name>A0A162T573_PHYB8</name>
<dbReference type="InterPro" id="IPR032387">
    <property type="entry name" value="ACAS_N"/>
</dbReference>
<feature type="domain" description="AMP-dependent synthetase/ligase" evidence="5">
    <location>
        <begin position="110"/>
        <end position="426"/>
    </location>
</feature>
<evidence type="ECO:0000256" key="3">
    <source>
        <dbReference type="ARBA" id="ARBA00022741"/>
    </source>
</evidence>
<dbReference type="Proteomes" id="UP000077315">
    <property type="component" value="Unassembled WGS sequence"/>
</dbReference>
<dbReference type="InterPro" id="IPR005914">
    <property type="entry name" value="Acac_CoA_synth"/>
</dbReference>
<dbReference type="Pfam" id="PF00501">
    <property type="entry name" value="AMP-binding"/>
    <property type="match status" value="1"/>
</dbReference>